<evidence type="ECO:0000313" key="3">
    <source>
        <dbReference type="Proteomes" id="UP000596742"/>
    </source>
</evidence>
<dbReference type="GO" id="GO:0016020">
    <property type="term" value="C:membrane"/>
    <property type="evidence" value="ECO:0007669"/>
    <property type="project" value="InterPro"/>
</dbReference>
<feature type="domain" description="Neurotransmitter-gated ion-channel ligand-binding" evidence="1">
    <location>
        <begin position="30"/>
        <end position="85"/>
    </location>
</feature>
<reference evidence="2" key="1">
    <citation type="submission" date="2018-11" db="EMBL/GenBank/DDBJ databases">
        <authorList>
            <person name="Alioto T."/>
            <person name="Alioto T."/>
        </authorList>
    </citation>
    <scope>NUCLEOTIDE SEQUENCE</scope>
</reference>
<accession>A0A8B6EWA2</accession>
<dbReference type="SUPFAM" id="SSF63712">
    <property type="entry name" value="Nicotinic receptor ligand binding domain-like"/>
    <property type="match status" value="1"/>
</dbReference>
<evidence type="ECO:0000259" key="1">
    <source>
        <dbReference type="Pfam" id="PF02931"/>
    </source>
</evidence>
<dbReference type="InterPro" id="IPR036734">
    <property type="entry name" value="Neur_chan_lig-bd_sf"/>
</dbReference>
<proteinExistence type="predicted"/>
<gene>
    <name evidence="2" type="ORF">MGAL_10B001361</name>
</gene>
<protein>
    <recommendedName>
        <fullName evidence="1">Neurotransmitter-gated ion-channel ligand-binding domain-containing protein</fullName>
    </recommendedName>
</protein>
<dbReference type="Proteomes" id="UP000596742">
    <property type="component" value="Unassembled WGS sequence"/>
</dbReference>
<dbReference type="Pfam" id="PF02931">
    <property type="entry name" value="Neur_chan_LBD"/>
    <property type="match status" value="1"/>
</dbReference>
<name>A0A8B6EWA2_MYTGA</name>
<keyword evidence="3" id="KW-1185">Reference proteome</keyword>
<dbReference type="Gene3D" id="2.70.170.10">
    <property type="entry name" value="Neurotransmitter-gated ion-channel ligand-binding domain"/>
    <property type="match status" value="1"/>
</dbReference>
<dbReference type="GO" id="GO:0005230">
    <property type="term" value="F:extracellular ligand-gated monoatomic ion channel activity"/>
    <property type="evidence" value="ECO:0007669"/>
    <property type="project" value="InterPro"/>
</dbReference>
<evidence type="ECO:0000313" key="2">
    <source>
        <dbReference type="EMBL" id="VDI40108.1"/>
    </source>
</evidence>
<dbReference type="InterPro" id="IPR006202">
    <property type="entry name" value="Neur_chan_lig-bd"/>
</dbReference>
<sequence length="164" mass="19071">MYTSTLCVILCIIQTCFVGTYLAQTQLLTTELYQHLFMNTNYTIDLLPVCQNGGNVTVKLQTALRQVMDVNEREQIVTVNIWFRMVSLAQKSIKKKWTKAQSKSSRVEKAQVIRMPKNYKQKVKPELTGNRKRKNEQRHPKAGFAQSVCEETQFIFSLCYPFCY</sequence>
<dbReference type="AlphaFoldDB" id="A0A8B6EWA2"/>
<comment type="caution">
    <text evidence="2">The sequence shown here is derived from an EMBL/GenBank/DDBJ whole genome shotgun (WGS) entry which is preliminary data.</text>
</comment>
<organism evidence="2 3">
    <name type="scientific">Mytilus galloprovincialis</name>
    <name type="common">Mediterranean mussel</name>
    <dbReference type="NCBI Taxonomy" id="29158"/>
    <lineage>
        <taxon>Eukaryota</taxon>
        <taxon>Metazoa</taxon>
        <taxon>Spiralia</taxon>
        <taxon>Lophotrochozoa</taxon>
        <taxon>Mollusca</taxon>
        <taxon>Bivalvia</taxon>
        <taxon>Autobranchia</taxon>
        <taxon>Pteriomorphia</taxon>
        <taxon>Mytilida</taxon>
        <taxon>Mytiloidea</taxon>
        <taxon>Mytilidae</taxon>
        <taxon>Mytilinae</taxon>
        <taxon>Mytilus</taxon>
    </lineage>
</organism>
<dbReference type="EMBL" id="UYJE01005770">
    <property type="protein sequence ID" value="VDI40108.1"/>
    <property type="molecule type" value="Genomic_DNA"/>
</dbReference>
<dbReference type="OrthoDB" id="10494772at2759"/>